<evidence type="ECO:0000313" key="9">
    <source>
        <dbReference type="Proteomes" id="UP000032534"/>
    </source>
</evidence>
<name>A0A0D7X1J2_9BACL</name>
<feature type="domain" description="SOGP N-terminal" evidence="7">
    <location>
        <begin position="19"/>
        <end position="242"/>
    </location>
</feature>
<dbReference type="Pfam" id="PF21270">
    <property type="entry name" value="SOGP_4th"/>
    <property type="match status" value="1"/>
</dbReference>
<feature type="region of interest" description="Disordered" evidence="3">
    <location>
        <begin position="1095"/>
        <end position="1114"/>
    </location>
</feature>
<dbReference type="PANTHER" id="PTHR37469">
    <property type="entry name" value="CELLOBIONIC ACID PHOSPHORYLASE-RELATED"/>
    <property type="match status" value="1"/>
</dbReference>
<keyword evidence="2" id="KW-0808">Transferase</keyword>
<proteinExistence type="predicted"/>
<dbReference type="InterPro" id="IPR008928">
    <property type="entry name" value="6-hairpin_glycosidase_sf"/>
</dbReference>
<dbReference type="SUPFAM" id="SSF48208">
    <property type="entry name" value="Six-hairpin glycosidases"/>
    <property type="match status" value="1"/>
</dbReference>
<dbReference type="Gene3D" id="1.50.10.10">
    <property type="match status" value="1"/>
</dbReference>
<dbReference type="OrthoDB" id="9769991at2"/>
<keyword evidence="1" id="KW-0328">Glycosyltransferase</keyword>
<evidence type="ECO:0000256" key="3">
    <source>
        <dbReference type="SAM" id="MobiDB-lite"/>
    </source>
</evidence>
<evidence type="ECO:0000259" key="4">
    <source>
        <dbReference type="Pfam" id="PF17167"/>
    </source>
</evidence>
<dbReference type="Pfam" id="PF17167">
    <property type="entry name" value="Glyco_hydro_94"/>
    <property type="match status" value="1"/>
</dbReference>
<feature type="domain" description="Glycosyl hydrolase 94 catalytic" evidence="4">
    <location>
        <begin position="707"/>
        <end position="987"/>
    </location>
</feature>
<feature type="domain" description="Glycoside phosphorylase super sandwich" evidence="5">
    <location>
        <begin position="317"/>
        <end position="566"/>
    </location>
</feature>
<dbReference type="Gene3D" id="2.60.420.10">
    <property type="entry name" value="Maltose phosphorylase, domain 3"/>
    <property type="match status" value="1"/>
</dbReference>
<dbReference type="GO" id="GO:0016757">
    <property type="term" value="F:glycosyltransferase activity"/>
    <property type="evidence" value="ECO:0007669"/>
    <property type="project" value="UniProtKB-KW"/>
</dbReference>
<gene>
    <name evidence="8" type="ORF">QD47_12660</name>
</gene>
<dbReference type="Proteomes" id="UP000032534">
    <property type="component" value="Unassembled WGS sequence"/>
</dbReference>
<dbReference type="InterPro" id="IPR012341">
    <property type="entry name" value="6hp_glycosidase-like_sf"/>
</dbReference>
<dbReference type="EMBL" id="JTHP01000022">
    <property type="protein sequence ID" value="KJD45251.1"/>
    <property type="molecule type" value="Genomic_DNA"/>
</dbReference>
<dbReference type="AlphaFoldDB" id="A0A0D7X1J2"/>
<dbReference type="PANTHER" id="PTHR37469:SF2">
    <property type="entry name" value="CELLOBIONIC ACID PHOSPHORYLASE"/>
    <property type="match status" value="1"/>
</dbReference>
<dbReference type="InterPro" id="IPR048773">
    <property type="entry name" value="SOGP_C"/>
</dbReference>
<dbReference type="GO" id="GO:0005975">
    <property type="term" value="P:carbohydrate metabolic process"/>
    <property type="evidence" value="ECO:0007669"/>
    <property type="project" value="InterPro"/>
</dbReference>
<dbReference type="Pfam" id="PF21250">
    <property type="entry name" value="SOGP_2nd"/>
    <property type="match status" value="1"/>
</dbReference>
<feature type="domain" description="Glycoside phosphorylase C-terminal" evidence="6">
    <location>
        <begin position="1050"/>
        <end position="1140"/>
    </location>
</feature>
<evidence type="ECO:0000259" key="5">
    <source>
        <dbReference type="Pfam" id="PF21250"/>
    </source>
</evidence>
<organism evidence="8 9">
    <name type="scientific">Paenibacillus terrae</name>
    <dbReference type="NCBI Taxonomy" id="159743"/>
    <lineage>
        <taxon>Bacteria</taxon>
        <taxon>Bacillati</taxon>
        <taxon>Bacillota</taxon>
        <taxon>Bacilli</taxon>
        <taxon>Bacillales</taxon>
        <taxon>Paenibacillaceae</taxon>
        <taxon>Paenibacillus</taxon>
    </lineage>
</organism>
<dbReference type="RefSeq" id="WP_044646471.1">
    <property type="nucleotide sequence ID" value="NZ_JTHP01000022.1"/>
</dbReference>
<accession>A0A0D7X1J2</accession>
<evidence type="ECO:0000259" key="6">
    <source>
        <dbReference type="Pfam" id="PF21270"/>
    </source>
</evidence>
<dbReference type="InterPro" id="IPR048771">
    <property type="entry name" value="SOGP_2nd"/>
</dbReference>
<sequence length="1146" mass="129575">MNTSLDQNILLRVGDLSFTFLSSGDVYKIAHGSTMINQLLTNSVDGSLNNLYLRLYRPSGVSITPLLGVRSPGVVRQTDQQIIWEGFTSGVGYQVTFTLSRLGVWFWDVTLQGDDVEADIVYGQDIGIADTAAVRSNEAYLSQYIDHTVYHDEQRGYTVCSRQNQPQSQAFPYIQQGSLTRNVGYSTDGFQFFGLSYKETNEPEALHRDSLANEVYQYEFAYAALQSERVKLAGDARFTFYGLFQPNHPAAVTKLEYQELVTKAREEVATIMETASETAIPVHATGHLQAGRVAPAQNIGEPLRTLDMTAAELDQLFPKRQEEEHDGDTLLSFFTDSYEHVVLKSKELRVERPHGHILMGGHYAGGKEETITTTSYMYGVFNSQLVIGNTNFNKMITNARNALNIPKTSGQRIYVGISGKYRLLTMPSLFEIGFNYVRWYYKTADDTLIITNHTNADTPEVQLHVRSASGKAYPFLVTQQMSMHVNEYELPFHMERDGEDLLFRADQASLSAETYPDLLYRMQVQGAPLQQVSDAHTLLQGTASPDASLVVLELGESSEWTCTVQGWLHGNPSGKGQAHVERDASFEAERERYRQYFSGLMNGFHLTRSGHETSELFRVNAVAWWYTHNMLVHYSVPHGLEQYGGAAWGTRDVCQGPVEYFSAVQKFDEVRSILLTVFSHQYEDSGNWPQWFMFDNYTRVQQEESHGDIIVWPLKVLGDYLTATRDYSILEENVPYTNRHTFDYTKQTATLMEHAMKEIEYIRANFLHDTHLSAYGDGDWDDTLQPANTQLKQYMASSWTVALTYQVVRNFATALEQAPAGVISEAAEIAQELHQMAEGIRKDFNRYMLESGIIPGFVYMEEPGQPKLMLHPSDTETGIHYRLLPMTRSMISQLLTPEQALAHEQLIREQFLCPDGVRLMNRPAQYDGGVSSHFKRAEQAANFGREVGLQYVHAHIRFAEAMAKLGRKDDAWHSLKLINPVGIRASVPNAEWRQSNAYFSSSDGKFNTRYEAQERFGELREGAVPVKGGWRIYSSGPGIYMNQLISNVLGIRQSGEDLILDPVLPDDLDGLEFEFSFAGKPVTFVYRMPQEHSSDEQGRAVLNGTPLESEPVDDNRYRSGALRIKRKTFELALADHDGVHRLEINL</sequence>
<evidence type="ECO:0000256" key="1">
    <source>
        <dbReference type="ARBA" id="ARBA00022676"/>
    </source>
</evidence>
<keyword evidence="9" id="KW-1185">Reference proteome</keyword>
<evidence type="ECO:0000313" key="8">
    <source>
        <dbReference type="EMBL" id="KJD45251.1"/>
    </source>
</evidence>
<dbReference type="InterPro" id="IPR037018">
    <property type="entry name" value="GH65_N"/>
</dbReference>
<reference evidence="8 9" key="1">
    <citation type="submission" date="2014-11" db="EMBL/GenBank/DDBJ databases">
        <title>Draft Genome Sequences of Paenibacillus polymyxa NRRL B-30509 and Paenibacillus terrae NRRL B-30644, Strains from a Poultry Environment that Produce Tridecaptin A and Paenicidins.</title>
        <authorList>
            <person name="van Belkum M.J."/>
            <person name="Lohans C.T."/>
            <person name="Vederas J.C."/>
        </authorList>
    </citation>
    <scope>NUCLEOTIDE SEQUENCE [LARGE SCALE GENOMIC DNA]</scope>
    <source>
        <strain evidence="8 9">NRRL B-30644</strain>
    </source>
</reference>
<evidence type="ECO:0000259" key="7">
    <source>
        <dbReference type="Pfam" id="PF21958"/>
    </source>
</evidence>
<evidence type="ECO:0000256" key="2">
    <source>
        <dbReference type="ARBA" id="ARBA00022679"/>
    </source>
</evidence>
<dbReference type="PATRIC" id="fig|159743.3.peg.2818"/>
<dbReference type="Gene3D" id="2.70.98.40">
    <property type="entry name" value="Glycoside hydrolase, family 65, N-terminal domain"/>
    <property type="match status" value="1"/>
</dbReference>
<dbReference type="InterPro" id="IPR053831">
    <property type="entry name" value="SOGP_N"/>
</dbReference>
<comment type="caution">
    <text evidence="8">The sequence shown here is derived from an EMBL/GenBank/DDBJ whole genome shotgun (WGS) entry which is preliminary data.</text>
</comment>
<dbReference type="Pfam" id="PF21958">
    <property type="entry name" value="SOGP_N"/>
    <property type="match status" value="1"/>
</dbReference>
<dbReference type="InterPro" id="IPR033432">
    <property type="entry name" value="GH94_catalytic"/>
</dbReference>
<protein>
    <submittedName>
        <fullName evidence="8">Cellobiose phosphorylase</fullName>
    </submittedName>
</protein>
<dbReference type="InterPro" id="IPR052047">
    <property type="entry name" value="GH94_Enzymes"/>
</dbReference>